<proteinExistence type="inferred from homology"/>
<dbReference type="PANTHER" id="PTHR43297">
    <property type="entry name" value="OLIGOPEPTIDE TRANSPORT ATP-BINDING PROTEIN APPD"/>
    <property type="match status" value="1"/>
</dbReference>
<reference evidence="9" key="2">
    <citation type="journal article" date="2021" name="Syst. Appl. Microbiol.">
        <title>Roseomonas hellenica sp. nov., isolated from roots of wild-growing Alkanna tinctoria.</title>
        <authorList>
            <person name="Rat A."/>
            <person name="Naranjo H.D."/>
            <person name="Lebbe L."/>
            <person name="Cnockaert M."/>
            <person name="Krigas N."/>
            <person name="Grigoriadou K."/>
            <person name="Maloupa E."/>
            <person name="Willems A."/>
        </authorList>
    </citation>
    <scope>NUCLEOTIDE SEQUENCE</scope>
    <source>
        <strain evidence="9">LMG 28251</strain>
    </source>
</reference>
<dbReference type="Pfam" id="PF00005">
    <property type="entry name" value="ABC_tran"/>
    <property type="match status" value="1"/>
</dbReference>
<dbReference type="InterPro" id="IPR050388">
    <property type="entry name" value="ABC_Ni/Peptide_Import"/>
</dbReference>
<evidence type="ECO:0000256" key="2">
    <source>
        <dbReference type="ARBA" id="ARBA00005417"/>
    </source>
</evidence>
<dbReference type="InterPro" id="IPR027417">
    <property type="entry name" value="P-loop_NTPase"/>
</dbReference>
<keyword evidence="3" id="KW-0813">Transport</keyword>
<dbReference type="PROSITE" id="PS50893">
    <property type="entry name" value="ABC_TRANSPORTER_2"/>
    <property type="match status" value="1"/>
</dbReference>
<dbReference type="CDD" id="cd03257">
    <property type="entry name" value="ABC_NikE_OppD_transporters"/>
    <property type="match status" value="1"/>
</dbReference>
<protein>
    <submittedName>
        <fullName evidence="9">ABC transporter ATP-binding protein</fullName>
    </submittedName>
</protein>
<dbReference type="InterPro" id="IPR003439">
    <property type="entry name" value="ABC_transporter-like_ATP-bd"/>
</dbReference>
<dbReference type="FunFam" id="3.40.50.300:FF:000016">
    <property type="entry name" value="Oligopeptide ABC transporter ATP-binding component"/>
    <property type="match status" value="1"/>
</dbReference>
<comment type="similarity">
    <text evidence="2">Belongs to the ABC transporter superfamily.</text>
</comment>
<gene>
    <name evidence="9" type="ORF">GXW79_07220</name>
</gene>
<name>A0AAF1K1T1_9PROT</name>
<keyword evidence="6 9" id="KW-0067">ATP-binding</keyword>
<dbReference type="SMART" id="SM00382">
    <property type="entry name" value="AAA"/>
    <property type="match status" value="1"/>
</dbReference>
<keyword evidence="10" id="KW-1185">Reference proteome</keyword>
<evidence type="ECO:0000256" key="3">
    <source>
        <dbReference type="ARBA" id="ARBA00022448"/>
    </source>
</evidence>
<dbReference type="SUPFAM" id="SSF52540">
    <property type="entry name" value="P-loop containing nucleoside triphosphate hydrolases"/>
    <property type="match status" value="1"/>
</dbReference>
<evidence type="ECO:0000256" key="7">
    <source>
        <dbReference type="ARBA" id="ARBA00023136"/>
    </source>
</evidence>
<dbReference type="GO" id="GO:0055085">
    <property type="term" value="P:transmembrane transport"/>
    <property type="evidence" value="ECO:0007669"/>
    <property type="project" value="UniProtKB-ARBA"/>
</dbReference>
<feature type="domain" description="ABC transporter" evidence="8">
    <location>
        <begin position="22"/>
        <end position="271"/>
    </location>
</feature>
<comment type="caution">
    <text evidence="9">The sequence shown here is derived from an EMBL/GenBank/DDBJ whole genome shotgun (WGS) entry which is preliminary data.</text>
</comment>
<dbReference type="RefSeq" id="WP_211873682.1">
    <property type="nucleotide sequence ID" value="NZ_JAAEDH010000006.1"/>
</dbReference>
<dbReference type="Gene3D" id="3.40.50.300">
    <property type="entry name" value="P-loop containing nucleotide triphosphate hydrolases"/>
    <property type="match status" value="1"/>
</dbReference>
<dbReference type="InterPro" id="IPR013563">
    <property type="entry name" value="Oligopep_ABC_C"/>
</dbReference>
<reference evidence="9" key="1">
    <citation type="submission" date="2020-01" db="EMBL/GenBank/DDBJ databases">
        <authorList>
            <person name="Rat A."/>
        </authorList>
    </citation>
    <scope>NUCLEOTIDE SEQUENCE</scope>
    <source>
        <strain evidence="9">LMG 28251</strain>
    </source>
</reference>
<evidence type="ECO:0000313" key="10">
    <source>
        <dbReference type="Proteomes" id="UP001196068"/>
    </source>
</evidence>
<evidence type="ECO:0000256" key="4">
    <source>
        <dbReference type="ARBA" id="ARBA00022475"/>
    </source>
</evidence>
<comment type="subcellular location">
    <subcellularLocation>
        <location evidence="1">Cell inner membrane</location>
        <topology evidence="1">Peripheral membrane protein</topology>
    </subcellularLocation>
</comment>
<evidence type="ECO:0000256" key="5">
    <source>
        <dbReference type="ARBA" id="ARBA00022741"/>
    </source>
</evidence>
<dbReference type="Proteomes" id="UP001196068">
    <property type="component" value="Unassembled WGS sequence"/>
</dbReference>
<dbReference type="GO" id="GO:0005524">
    <property type="term" value="F:ATP binding"/>
    <property type="evidence" value="ECO:0007669"/>
    <property type="project" value="UniProtKB-KW"/>
</dbReference>
<evidence type="ECO:0000313" key="9">
    <source>
        <dbReference type="EMBL" id="MBR0654864.1"/>
    </source>
</evidence>
<dbReference type="GO" id="GO:0005886">
    <property type="term" value="C:plasma membrane"/>
    <property type="evidence" value="ECO:0007669"/>
    <property type="project" value="UniProtKB-SubCell"/>
</dbReference>
<evidence type="ECO:0000259" key="8">
    <source>
        <dbReference type="PROSITE" id="PS50893"/>
    </source>
</evidence>
<keyword evidence="7" id="KW-0472">Membrane</keyword>
<keyword evidence="4" id="KW-1003">Cell membrane</keyword>
<organism evidence="9 10">
    <name type="scientific">Plastoroseomonas arctica</name>
    <dbReference type="NCBI Taxonomy" id="1509237"/>
    <lineage>
        <taxon>Bacteria</taxon>
        <taxon>Pseudomonadati</taxon>
        <taxon>Pseudomonadota</taxon>
        <taxon>Alphaproteobacteria</taxon>
        <taxon>Acetobacterales</taxon>
        <taxon>Acetobacteraceae</taxon>
        <taxon>Plastoroseomonas</taxon>
    </lineage>
</organism>
<sequence length="339" mass="36036">MPRNAALQVETAAAVAAPLISVRSLTVDFFTARGRFTALHGISFDVRPGSVLGIVGESGSGKSVTALAMMRLLPDHTARITGGQILFQGTDLAHAAERDLRRLRGRDMAMIFQDPTTSLNPIFSIGHQLREGLALHLGLGRAAADRRAEELLALVRISSPRACLAKFPHELSGGMRQRVMIAIALACNPKLLIADEPTTALDVTTQAQILELLRDLQGELGMAIILITHDLGVVAEFADEVQVMYAGRIVERAPVADIFAVPSHPYTGGLLHSMPSLEEEDPALLPTIAGMVASPFAMPPGCAFHPRCHLAGADCTRAVPPLARVGAGHDSACIRTAHV</sequence>
<evidence type="ECO:0000256" key="1">
    <source>
        <dbReference type="ARBA" id="ARBA00004417"/>
    </source>
</evidence>
<dbReference type="GO" id="GO:0015833">
    <property type="term" value="P:peptide transport"/>
    <property type="evidence" value="ECO:0007669"/>
    <property type="project" value="InterPro"/>
</dbReference>
<accession>A0AAF1K1T1</accession>
<dbReference type="Pfam" id="PF08352">
    <property type="entry name" value="oligo_HPY"/>
    <property type="match status" value="1"/>
</dbReference>
<dbReference type="GO" id="GO:0016887">
    <property type="term" value="F:ATP hydrolysis activity"/>
    <property type="evidence" value="ECO:0007669"/>
    <property type="project" value="InterPro"/>
</dbReference>
<dbReference type="AlphaFoldDB" id="A0AAF1K1T1"/>
<evidence type="ECO:0000256" key="6">
    <source>
        <dbReference type="ARBA" id="ARBA00022840"/>
    </source>
</evidence>
<keyword evidence="5" id="KW-0547">Nucleotide-binding</keyword>
<dbReference type="PROSITE" id="PS00211">
    <property type="entry name" value="ABC_TRANSPORTER_1"/>
    <property type="match status" value="1"/>
</dbReference>
<dbReference type="PANTHER" id="PTHR43297:SF2">
    <property type="entry name" value="DIPEPTIDE TRANSPORT ATP-BINDING PROTEIN DPPD"/>
    <property type="match status" value="1"/>
</dbReference>
<dbReference type="EMBL" id="JAAEDH010000006">
    <property type="protein sequence ID" value="MBR0654864.1"/>
    <property type="molecule type" value="Genomic_DNA"/>
</dbReference>
<dbReference type="InterPro" id="IPR003593">
    <property type="entry name" value="AAA+_ATPase"/>
</dbReference>
<dbReference type="NCBIfam" id="TIGR01727">
    <property type="entry name" value="oligo_HPY"/>
    <property type="match status" value="1"/>
</dbReference>
<dbReference type="InterPro" id="IPR017871">
    <property type="entry name" value="ABC_transporter-like_CS"/>
</dbReference>